<keyword evidence="1" id="KW-0472">Membrane</keyword>
<sequence>MNHKSGTSQIDSTENLSHSYVRFTPRDWIVSCIDTLIHIGLFNTSQPPFTPANLESRMAHSSDQSFKAATNAKDRAAITSWRSVISLLSIILSAWSFCKQRLGRQCISRSALGKAIAQSGTYSKECFAEWGPWILPAVLCYFIFPSVTLLAAVSGGYGIHRMQRYSAMGRSAT</sequence>
<keyword evidence="1" id="KW-1133">Transmembrane helix</keyword>
<dbReference type="GeneID" id="70295074"/>
<gene>
    <name evidence="2" type="ORF">F5Z01DRAFT_665664</name>
</gene>
<dbReference type="RefSeq" id="XP_046114597.1">
    <property type="nucleotide sequence ID" value="XM_046264171.1"/>
</dbReference>
<evidence type="ECO:0000313" key="2">
    <source>
        <dbReference type="EMBL" id="KAG9250673.1"/>
    </source>
</evidence>
<keyword evidence="3" id="KW-1185">Reference proteome</keyword>
<keyword evidence="1" id="KW-0812">Transmembrane</keyword>
<dbReference type="Proteomes" id="UP000887229">
    <property type="component" value="Unassembled WGS sequence"/>
</dbReference>
<comment type="caution">
    <text evidence="2">The sequence shown here is derived from an EMBL/GenBank/DDBJ whole genome shotgun (WGS) entry which is preliminary data.</text>
</comment>
<organism evidence="2 3">
    <name type="scientific">Emericellopsis atlantica</name>
    <dbReference type="NCBI Taxonomy" id="2614577"/>
    <lineage>
        <taxon>Eukaryota</taxon>
        <taxon>Fungi</taxon>
        <taxon>Dikarya</taxon>
        <taxon>Ascomycota</taxon>
        <taxon>Pezizomycotina</taxon>
        <taxon>Sordariomycetes</taxon>
        <taxon>Hypocreomycetidae</taxon>
        <taxon>Hypocreales</taxon>
        <taxon>Bionectriaceae</taxon>
        <taxon>Emericellopsis</taxon>
    </lineage>
</organism>
<name>A0A9P7ZEK1_9HYPO</name>
<evidence type="ECO:0000313" key="3">
    <source>
        <dbReference type="Proteomes" id="UP000887229"/>
    </source>
</evidence>
<protein>
    <submittedName>
        <fullName evidence="2">Uncharacterized protein</fullName>
    </submittedName>
</protein>
<proteinExistence type="predicted"/>
<evidence type="ECO:0000256" key="1">
    <source>
        <dbReference type="SAM" id="Phobius"/>
    </source>
</evidence>
<feature type="transmembrane region" description="Helical" evidence="1">
    <location>
        <begin position="133"/>
        <end position="159"/>
    </location>
</feature>
<dbReference type="EMBL" id="MU251275">
    <property type="protein sequence ID" value="KAG9250673.1"/>
    <property type="molecule type" value="Genomic_DNA"/>
</dbReference>
<dbReference type="AlphaFoldDB" id="A0A9P7ZEK1"/>
<reference evidence="2" key="1">
    <citation type="journal article" date="2021" name="IMA Fungus">
        <title>Genomic characterization of three marine fungi, including Emericellopsis atlantica sp. nov. with signatures of a generalist lifestyle and marine biomass degradation.</title>
        <authorList>
            <person name="Hagestad O.C."/>
            <person name="Hou L."/>
            <person name="Andersen J.H."/>
            <person name="Hansen E.H."/>
            <person name="Altermark B."/>
            <person name="Li C."/>
            <person name="Kuhnert E."/>
            <person name="Cox R.J."/>
            <person name="Crous P.W."/>
            <person name="Spatafora J.W."/>
            <person name="Lail K."/>
            <person name="Amirebrahimi M."/>
            <person name="Lipzen A."/>
            <person name="Pangilinan J."/>
            <person name="Andreopoulos W."/>
            <person name="Hayes R.D."/>
            <person name="Ng V."/>
            <person name="Grigoriev I.V."/>
            <person name="Jackson S.A."/>
            <person name="Sutton T.D.S."/>
            <person name="Dobson A.D.W."/>
            <person name="Rama T."/>
        </authorList>
    </citation>
    <scope>NUCLEOTIDE SEQUENCE</scope>
    <source>
        <strain evidence="2">TS7</strain>
    </source>
</reference>
<feature type="transmembrane region" description="Helical" evidence="1">
    <location>
        <begin position="76"/>
        <end position="95"/>
    </location>
</feature>
<accession>A0A9P7ZEK1</accession>